<dbReference type="AlphaFoldDB" id="A0AAV7HIN4"/>
<dbReference type="EMBL" id="JAGFBR010000004">
    <property type="protein sequence ID" value="KAH0467719.1"/>
    <property type="molecule type" value="Genomic_DNA"/>
</dbReference>
<accession>A0AAV7HIN4</accession>
<reference evidence="2 3" key="1">
    <citation type="journal article" date="2021" name="Hortic Res">
        <title>Chromosome-scale assembly of the Dendrobium chrysotoxum genome enhances the understanding of orchid evolution.</title>
        <authorList>
            <person name="Zhang Y."/>
            <person name="Zhang G.Q."/>
            <person name="Zhang D."/>
            <person name="Liu X.D."/>
            <person name="Xu X.Y."/>
            <person name="Sun W.H."/>
            <person name="Yu X."/>
            <person name="Zhu X."/>
            <person name="Wang Z.W."/>
            <person name="Zhao X."/>
            <person name="Zhong W.Y."/>
            <person name="Chen H."/>
            <person name="Yin W.L."/>
            <person name="Huang T."/>
            <person name="Niu S.C."/>
            <person name="Liu Z.J."/>
        </authorList>
    </citation>
    <scope>NUCLEOTIDE SEQUENCE [LARGE SCALE GENOMIC DNA]</scope>
    <source>
        <strain evidence="2">Lindl</strain>
    </source>
</reference>
<evidence type="ECO:0000313" key="2">
    <source>
        <dbReference type="EMBL" id="KAH0467719.1"/>
    </source>
</evidence>
<comment type="caution">
    <text evidence="2">The sequence shown here is derived from an EMBL/GenBank/DDBJ whole genome shotgun (WGS) entry which is preliminary data.</text>
</comment>
<proteinExistence type="predicted"/>
<dbReference type="Proteomes" id="UP000775213">
    <property type="component" value="Unassembled WGS sequence"/>
</dbReference>
<feature type="region of interest" description="Disordered" evidence="1">
    <location>
        <begin position="59"/>
        <end position="84"/>
    </location>
</feature>
<keyword evidence="3" id="KW-1185">Reference proteome</keyword>
<protein>
    <submittedName>
        <fullName evidence="2">Uncharacterized protein</fullName>
    </submittedName>
</protein>
<gene>
    <name evidence="2" type="ORF">IEQ34_002752</name>
</gene>
<feature type="compositionally biased region" description="Basic and acidic residues" evidence="1">
    <location>
        <begin position="65"/>
        <end position="76"/>
    </location>
</feature>
<evidence type="ECO:0000313" key="3">
    <source>
        <dbReference type="Proteomes" id="UP000775213"/>
    </source>
</evidence>
<organism evidence="2 3">
    <name type="scientific">Dendrobium chrysotoxum</name>
    <name type="common">Orchid</name>
    <dbReference type="NCBI Taxonomy" id="161865"/>
    <lineage>
        <taxon>Eukaryota</taxon>
        <taxon>Viridiplantae</taxon>
        <taxon>Streptophyta</taxon>
        <taxon>Embryophyta</taxon>
        <taxon>Tracheophyta</taxon>
        <taxon>Spermatophyta</taxon>
        <taxon>Magnoliopsida</taxon>
        <taxon>Liliopsida</taxon>
        <taxon>Asparagales</taxon>
        <taxon>Orchidaceae</taxon>
        <taxon>Epidendroideae</taxon>
        <taxon>Malaxideae</taxon>
        <taxon>Dendrobiinae</taxon>
        <taxon>Dendrobium</taxon>
    </lineage>
</organism>
<evidence type="ECO:0000256" key="1">
    <source>
        <dbReference type="SAM" id="MobiDB-lite"/>
    </source>
</evidence>
<name>A0AAV7HIN4_DENCH</name>
<sequence>MGGKFEPNVGRFVHGEEGLSRRILLVAHPNLKKGNKEGKAVDLPNMKDSTDFEAHIPLQQSENEDGGKDNHMEEGKFVPNEDVSQIRKSEAINDVSMLSPPSKQHANIDEERYTKVAWLEGVFAKRLESVPGEGVPQFHSSTAPLLEIVLDDLHIVLDDPVKTETLIRATKLRGSD</sequence>